<dbReference type="EMBL" id="QFZK01000004">
    <property type="protein sequence ID" value="RFO97197.1"/>
    <property type="molecule type" value="Genomic_DNA"/>
</dbReference>
<comment type="caution">
    <text evidence="1">The sequence shown here is derived from an EMBL/GenBank/DDBJ whole genome shotgun (WGS) entry which is preliminary data.</text>
</comment>
<accession>A0A3E1RCU6</accession>
<dbReference type="AlphaFoldDB" id="A0A3E1RCU6"/>
<name>A0A3E1RCU6_9BURK</name>
<keyword evidence="2" id="KW-1185">Reference proteome</keyword>
<gene>
    <name evidence="1" type="ORF">DIC66_08635</name>
</gene>
<organism evidence="1 2">
    <name type="scientific">Rhodoferax lacus</name>
    <dbReference type="NCBI Taxonomy" id="2184758"/>
    <lineage>
        <taxon>Bacteria</taxon>
        <taxon>Pseudomonadati</taxon>
        <taxon>Pseudomonadota</taxon>
        <taxon>Betaproteobacteria</taxon>
        <taxon>Burkholderiales</taxon>
        <taxon>Comamonadaceae</taxon>
        <taxon>Rhodoferax</taxon>
    </lineage>
</organism>
<reference evidence="1 2" key="1">
    <citation type="submission" date="2018-05" db="EMBL/GenBank/DDBJ databases">
        <title>Rhodoferax soyangensis sp.nov., isolated from an oligotrophic freshwater lake.</title>
        <authorList>
            <person name="Park M."/>
        </authorList>
    </citation>
    <scope>NUCLEOTIDE SEQUENCE [LARGE SCALE GENOMIC DNA]</scope>
    <source>
        <strain evidence="1 2">IMCC26218</strain>
    </source>
</reference>
<dbReference type="Proteomes" id="UP000260665">
    <property type="component" value="Unassembled WGS sequence"/>
</dbReference>
<evidence type="ECO:0000313" key="2">
    <source>
        <dbReference type="Proteomes" id="UP000260665"/>
    </source>
</evidence>
<protein>
    <submittedName>
        <fullName evidence="1">ATPase with chaperone activity</fullName>
    </submittedName>
</protein>
<proteinExistence type="predicted"/>
<sequence length="105" mass="11852">MSEDNQVEIPQSFIALFMEPGRSKPAATRFFIAERYELCEDMASLLTQTAQEMLHGLGIAESDVLLRCYQGLLAGEIFNPAESEWVVRRLAELSQWRQPDAMGSL</sequence>
<evidence type="ECO:0000313" key="1">
    <source>
        <dbReference type="EMBL" id="RFO97197.1"/>
    </source>
</evidence>
<dbReference type="RefSeq" id="WP_117176145.1">
    <property type="nucleotide sequence ID" value="NZ_QFZK01000004.1"/>
</dbReference>
<dbReference type="OrthoDB" id="9152680at2"/>